<evidence type="ECO:0000256" key="1">
    <source>
        <dbReference type="SAM" id="SignalP"/>
    </source>
</evidence>
<reference evidence="2 3" key="1">
    <citation type="submission" date="2015-06" db="EMBL/GenBank/DDBJ databases">
        <title>Expansion of signal transduction pathways in fungi by whole-genome duplication.</title>
        <authorList>
            <consortium name="DOE Joint Genome Institute"/>
            <person name="Corrochano L.M."/>
            <person name="Kuo A."/>
            <person name="Marcet-Houben M."/>
            <person name="Polaino S."/>
            <person name="Salamov A."/>
            <person name="Villalobos J.M."/>
            <person name="Alvarez M.I."/>
            <person name="Avalos J."/>
            <person name="Benito E.P."/>
            <person name="Benoit I."/>
            <person name="Burger G."/>
            <person name="Camino L.P."/>
            <person name="Canovas D."/>
            <person name="Cerda-Olmedo E."/>
            <person name="Cheng J.-F."/>
            <person name="Dominguez A."/>
            <person name="Elias M."/>
            <person name="Eslava A.P."/>
            <person name="Glaser F."/>
            <person name="Grimwood J."/>
            <person name="Gutierrez G."/>
            <person name="Heitman J."/>
            <person name="Henrissat B."/>
            <person name="Iturriaga E.A."/>
            <person name="Lang B.F."/>
            <person name="Lavin J.L."/>
            <person name="Lee S."/>
            <person name="Li W."/>
            <person name="Lindquist E."/>
            <person name="Lopez-Garcia S."/>
            <person name="Luque E.M."/>
            <person name="Marcos A.T."/>
            <person name="Martin J."/>
            <person name="Mccluskey K."/>
            <person name="Medina H.R."/>
            <person name="Miralles-Duran A."/>
            <person name="Miyazaki A."/>
            <person name="Munoz-Torres E."/>
            <person name="Oguiza J.A."/>
            <person name="Ohm R."/>
            <person name="Olmedo M."/>
            <person name="Orejas M."/>
            <person name="Ortiz-Castellanos L."/>
            <person name="Pisabarro A.G."/>
            <person name="Rodriguez-Romero J."/>
            <person name="Ruiz-Herrera J."/>
            <person name="Ruiz-Vazquez R."/>
            <person name="Sanz C."/>
            <person name="Schackwitz W."/>
            <person name="Schmutz J."/>
            <person name="Shahriari M."/>
            <person name="Shelest E."/>
            <person name="Silva-Franco F."/>
            <person name="Soanes D."/>
            <person name="Syed K."/>
            <person name="Tagua V.G."/>
            <person name="Talbot N.J."/>
            <person name="Thon M."/>
            <person name="De Vries R.P."/>
            <person name="Wiebenga A."/>
            <person name="Yadav J.S."/>
            <person name="Braun E.L."/>
            <person name="Baker S."/>
            <person name="Garre V."/>
            <person name="Horwitz B."/>
            <person name="Torres-Martinez S."/>
            <person name="Idnurm A."/>
            <person name="Herrera-Estrella A."/>
            <person name="Gabaldon T."/>
            <person name="Grigoriev I.V."/>
        </authorList>
    </citation>
    <scope>NUCLEOTIDE SEQUENCE [LARGE SCALE GENOMIC DNA]</scope>
    <source>
        <strain evidence="2 3">CBS 277.49</strain>
    </source>
</reference>
<keyword evidence="1" id="KW-0732">Signal</keyword>
<keyword evidence="3" id="KW-1185">Reference proteome</keyword>
<organism evidence="2 3">
    <name type="scientific">Mucor lusitanicus CBS 277.49</name>
    <dbReference type="NCBI Taxonomy" id="747725"/>
    <lineage>
        <taxon>Eukaryota</taxon>
        <taxon>Fungi</taxon>
        <taxon>Fungi incertae sedis</taxon>
        <taxon>Mucoromycota</taxon>
        <taxon>Mucoromycotina</taxon>
        <taxon>Mucoromycetes</taxon>
        <taxon>Mucorales</taxon>
        <taxon>Mucorineae</taxon>
        <taxon>Mucoraceae</taxon>
        <taxon>Mucor</taxon>
    </lineage>
</organism>
<evidence type="ECO:0000313" key="3">
    <source>
        <dbReference type="Proteomes" id="UP000077051"/>
    </source>
</evidence>
<feature type="chain" id="PRO_5007840121" evidence="1">
    <location>
        <begin position="19"/>
        <end position="51"/>
    </location>
</feature>
<gene>
    <name evidence="2" type="ORF">MUCCIDRAFT_154839</name>
</gene>
<accession>A0A162TYE9</accession>
<sequence length="51" mass="5790">MNWRRRTVCAHQAALVLSFSIQLDAVVKIYADACQLSDTDVMVLVEICDYN</sequence>
<dbReference type="AlphaFoldDB" id="A0A162TYE9"/>
<protein>
    <submittedName>
        <fullName evidence="2">Uncharacterized protein</fullName>
    </submittedName>
</protein>
<name>A0A162TYE9_MUCCL</name>
<feature type="signal peptide" evidence="1">
    <location>
        <begin position="1"/>
        <end position="18"/>
    </location>
</feature>
<dbReference type="Proteomes" id="UP000077051">
    <property type="component" value="Unassembled WGS sequence"/>
</dbReference>
<dbReference type="EMBL" id="AMYB01000001">
    <property type="protein sequence ID" value="OAD08122.1"/>
    <property type="molecule type" value="Genomic_DNA"/>
</dbReference>
<proteinExistence type="predicted"/>
<evidence type="ECO:0000313" key="2">
    <source>
        <dbReference type="EMBL" id="OAD08122.1"/>
    </source>
</evidence>
<dbReference type="VEuPathDB" id="FungiDB:MUCCIDRAFT_154839"/>
<comment type="caution">
    <text evidence="2">The sequence shown here is derived from an EMBL/GenBank/DDBJ whole genome shotgun (WGS) entry which is preliminary data.</text>
</comment>
<dbReference type="OrthoDB" id="2190947at2759"/>